<evidence type="ECO:0000313" key="7">
    <source>
        <dbReference type="EMBL" id="MBO9201260.1"/>
    </source>
</evidence>
<evidence type="ECO:0000256" key="3">
    <source>
        <dbReference type="ARBA" id="ARBA00023082"/>
    </source>
</evidence>
<dbReference type="InterPro" id="IPR014284">
    <property type="entry name" value="RNA_pol_sigma-70_dom"/>
</dbReference>
<dbReference type="Gene3D" id="1.10.10.10">
    <property type="entry name" value="Winged helix-like DNA-binding domain superfamily/Winged helix DNA-binding domain"/>
    <property type="match status" value="1"/>
</dbReference>
<gene>
    <name evidence="7" type="ORF">J7I42_13350</name>
</gene>
<dbReference type="NCBIfam" id="TIGR02985">
    <property type="entry name" value="Sig70_bacteroi1"/>
    <property type="match status" value="1"/>
</dbReference>
<dbReference type="Pfam" id="PF08281">
    <property type="entry name" value="Sigma70_r4_2"/>
    <property type="match status" value="1"/>
</dbReference>
<dbReference type="PANTHER" id="PTHR43133:SF46">
    <property type="entry name" value="RNA POLYMERASE SIGMA-70 FACTOR ECF SUBFAMILY"/>
    <property type="match status" value="1"/>
</dbReference>
<dbReference type="Proteomes" id="UP000677244">
    <property type="component" value="Unassembled WGS sequence"/>
</dbReference>
<dbReference type="InterPro" id="IPR039425">
    <property type="entry name" value="RNA_pol_sigma-70-like"/>
</dbReference>
<evidence type="ECO:0000256" key="4">
    <source>
        <dbReference type="ARBA" id="ARBA00023163"/>
    </source>
</evidence>
<comment type="caution">
    <text evidence="7">The sequence shown here is derived from an EMBL/GenBank/DDBJ whole genome shotgun (WGS) entry which is preliminary data.</text>
</comment>
<evidence type="ECO:0000256" key="1">
    <source>
        <dbReference type="ARBA" id="ARBA00010641"/>
    </source>
</evidence>
<feature type="domain" description="RNA polymerase sigma-70 region 2" evidence="5">
    <location>
        <begin position="37"/>
        <end position="103"/>
    </location>
</feature>
<dbReference type="Pfam" id="PF04542">
    <property type="entry name" value="Sigma70_r2"/>
    <property type="match status" value="1"/>
</dbReference>
<dbReference type="InterPro" id="IPR007627">
    <property type="entry name" value="RNA_pol_sigma70_r2"/>
</dbReference>
<name>A0ABS3YTQ1_9BACT</name>
<evidence type="ECO:0000313" key="8">
    <source>
        <dbReference type="Proteomes" id="UP000677244"/>
    </source>
</evidence>
<organism evidence="7 8">
    <name type="scientific">Niastella soli</name>
    <dbReference type="NCBI Taxonomy" id="2821487"/>
    <lineage>
        <taxon>Bacteria</taxon>
        <taxon>Pseudomonadati</taxon>
        <taxon>Bacteroidota</taxon>
        <taxon>Chitinophagia</taxon>
        <taxon>Chitinophagales</taxon>
        <taxon>Chitinophagaceae</taxon>
        <taxon>Niastella</taxon>
    </lineage>
</organism>
<keyword evidence="2" id="KW-0805">Transcription regulation</keyword>
<feature type="domain" description="RNA polymerase sigma factor 70 region 4 type 2" evidence="6">
    <location>
        <begin position="135"/>
        <end position="187"/>
    </location>
</feature>
<dbReference type="InterPro" id="IPR013325">
    <property type="entry name" value="RNA_pol_sigma_r2"/>
</dbReference>
<dbReference type="EMBL" id="JAGHKO010000002">
    <property type="protein sequence ID" value="MBO9201260.1"/>
    <property type="molecule type" value="Genomic_DNA"/>
</dbReference>
<dbReference type="InterPro" id="IPR013249">
    <property type="entry name" value="RNA_pol_sigma70_r4_t2"/>
</dbReference>
<dbReference type="RefSeq" id="WP_209139321.1">
    <property type="nucleotide sequence ID" value="NZ_JAGHKO010000002.1"/>
</dbReference>
<dbReference type="InterPro" id="IPR013324">
    <property type="entry name" value="RNA_pol_sigma_r3/r4-like"/>
</dbReference>
<dbReference type="CDD" id="cd06171">
    <property type="entry name" value="Sigma70_r4"/>
    <property type="match status" value="1"/>
</dbReference>
<accession>A0ABS3YTQ1</accession>
<evidence type="ECO:0000259" key="5">
    <source>
        <dbReference type="Pfam" id="PF04542"/>
    </source>
</evidence>
<evidence type="ECO:0000259" key="6">
    <source>
        <dbReference type="Pfam" id="PF08281"/>
    </source>
</evidence>
<proteinExistence type="inferred from homology"/>
<dbReference type="InterPro" id="IPR014327">
    <property type="entry name" value="RNA_pol_sigma70_bacteroid"/>
</dbReference>
<dbReference type="InterPro" id="IPR036388">
    <property type="entry name" value="WH-like_DNA-bd_sf"/>
</dbReference>
<evidence type="ECO:0000256" key="2">
    <source>
        <dbReference type="ARBA" id="ARBA00023015"/>
    </source>
</evidence>
<dbReference type="SUPFAM" id="SSF88946">
    <property type="entry name" value="Sigma2 domain of RNA polymerase sigma factors"/>
    <property type="match status" value="1"/>
</dbReference>
<keyword evidence="8" id="KW-1185">Reference proteome</keyword>
<sequence>MEAIIFGADYQRIKVAIPNTTTIKPLSADSEKEFELLFKEHFKSLYAYAFTILKNEAIAEETVQNVFYKIWEKKVPDNIQTSLKAYLYKAVYHESLNYLKHQKIKARYQMHVMNQSNNHNDQGASRKILVKELEEKLRDAMNALPQQCRTIFQLSRFEGLKYQEIADQLGISVKTVENQMGKALKLLRTKLIDYLPIFILALFYL</sequence>
<comment type="similarity">
    <text evidence="1">Belongs to the sigma-70 factor family. ECF subfamily.</text>
</comment>
<dbReference type="Gene3D" id="1.10.1740.10">
    <property type="match status" value="1"/>
</dbReference>
<dbReference type="PANTHER" id="PTHR43133">
    <property type="entry name" value="RNA POLYMERASE ECF-TYPE SIGMA FACTO"/>
    <property type="match status" value="1"/>
</dbReference>
<dbReference type="SUPFAM" id="SSF88659">
    <property type="entry name" value="Sigma3 and sigma4 domains of RNA polymerase sigma factors"/>
    <property type="match status" value="1"/>
</dbReference>
<reference evidence="7 8" key="1">
    <citation type="submission" date="2021-03" db="EMBL/GenBank/DDBJ databases">
        <title>Assistant Professor.</title>
        <authorList>
            <person name="Huq M.A."/>
        </authorList>
    </citation>
    <scope>NUCLEOTIDE SEQUENCE [LARGE SCALE GENOMIC DNA]</scope>
    <source>
        <strain evidence="7 8">MAH-29</strain>
    </source>
</reference>
<keyword evidence="4" id="KW-0804">Transcription</keyword>
<dbReference type="NCBIfam" id="TIGR02937">
    <property type="entry name" value="sigma70-ECF"/>
    <property type="match status" value="1"/>
</dbReference>
<keyword evidence="3" id="KW-0731">Sigma factor</keyword>
<protein>
    <submittedName>
        <fullName evidence="7">RNA polymerase sigma-70 factor</fullName>
    </submittedName>
</protein>